<dbReference type="Proteomes" id="UP000027073">
    <property type="component" value="Unassembled WGS sequence"/>
</dbReference>
<evidence type="ECO:0000313" key="2">
    <source>
        <dbReference type="Proteomes" id="UP000027073"/>
    </source>
</evidence>
<dbReference type="InParanoid" id="A0A067N4G2"/>
<evidence type="ECO:0000313" key="1">
    <source>
        <dbReference type="EMBL" id="KDQ22893.1"/>
    </source>
</evidence>
<protein>
    <submittedName>
        <fullName evidence="1">Pheromone-like peptide</fullName>
    </submittedName>
</protein>
<gene>
    <name evidence="1" type="primary">phl10</name>
    <name evidence="1" type="ORF">PLEOSDRAFT_1073025</name>
</gene>
<sequence length="54" mass="5705">MDFFATFLTSAPAPEITSSASNTTPQSTSPDVTDIELVEFERNGKGGGCYCIIS</sequence>
<dbReference type="HOGENOM" id="CLU_3069715_0_0_1"/>
<name>A0A067N4G2_PLEO1</name>
<accession>A0A067N4G2</accession>
<dbReference type="AlphaFoldDB" id="A0A067N4G2"/>
<proteinExistence type="predicted"/>
<reference evidence="2" key="1">
    <citation type="journal article" date="2014" name="Proc. Natl. Acad. Sci. U.S.A.">
        <title>Extensive sampling of basidiomycete genomes demonstrates inadequacy of the white-rot/brown-rot paradigm for wood decay fungi.</title>
        <authorList>
            <person name="Riley R."/>
            <person name="Salamov A.A."/>
            <person name="Brown D.W."/>
            <person name="Nagy L.G."/>
            <person name="Floudas D."/>
            <person name="Held B.W."/>
            <person name="Levasseur A."/>
            <person name="Lombard V."/>
            <person name="Morin E."/>
            <person name="Otillar R."/>
            <person name="Lindquist E.A."/>
            <person name="Sun H."/>
            <person name="LaButti K.M."/>
            <person name="Schmutz J."/>
            <person name="Jabbour D."/>
            <person name="Luo H."/>
            <person name="Baker S.E."/>
            <person name="Pisabarro A.G."/>
            <person name="Walton J.D."/>
            <person name="Blanchette R.A."/>
            <person name="Henrissat B."/>
            <person name="Martin F."/>
            <person name="Cullen D."/>
            <person name="Hibbett D.S."/>
            <person name="Grigoriev I.V."/>
        </authorList>
    </citation>
    <scope>NUCLEOTIDE SEQUENCE [LARGE SCALE GENOMIC DNA]</scope>
    <source>
        <strain evidence="2">PC15</strain>
    </source>
</reference>
<organism evidence="1 2">
    <name type="scientific">Pleurotus ostreatus (strain PC15)</name>
    <name type="common">Oyster mushroom</name>
    <dbReference type="NCBI Taxonomy" id="1137138"/>
    <lineage>
        <taxon>Eukaryota</taxon>
        <taxon>Fungi</taxon>
        <taxon>Dikarya</taxon>
        <taxon>Basidiomycota</taxon>
        <taxon>Agaricomycotina</taxon>
        <taxon>Agaricomycetes</taxon>
        <taxon>Agaricomycetidae</taxon>
        <taxon>Agaricales</taxon>
        <taxon>Pleurotineae</taxon>
        <taxon>Pleurotaceae</taxon>
        <taxon>Pleurotus</taxon>
    </lineage>
</organism>
<dbReference type="EMBL" id="KL198014">
    <property type="protein sequence ID" value="KDQ22893.1"/>
    <property type="molecule type" value="Genomic_DNA"/>
</dbReference>
<dbReference type="VEuPathDB" id="FungiDB:PLEOSDRAFT_1073025"/>